<evidence type="ECO:0000313" key="3">
    <source>
        <dbReference type="Proteomes" id="UP000077266"/>
    </source>
</evidence>
<protein>
    <submittedName>
        <fullName evidence="2">Uncharacterized protein</fullName>
    </submittedName>
</protein>
<organism evidence="2 3">
    <name type="scientific">Exidia glandulosa HHB12029</name>
    <dbReference type="NCBI Taxonomy" id="1314781"/>
    <lineage>
        <taxon>Eukaryota</taxon>
        <taxon>Fungi</taxon>
        <taxon>Dikarya</taxon>
        <taxon>Basidiomycota</taxon>
        <taxon>Agaricomycotina</taxon>
        <taxon>Agaricomycetes</taxon>
        <taxon>Auriculariales</taxon>
        <taxon>Exidiaceae</taxon>
        <taxon>Exidia</taxon>
    </lineage>
</organism>
<dbReference type="AlphaFoldDB" id="A0A165DNT8"/>
<sequence>MRQLPSEEPVPPYSEYDDSHHPPSSSSRHPFSHANVYDFEHASLSGPRLHSQSSVFPSHASTLTASKTVPVGDFGRSGRPSDHSLPLPGLAGRPSQPISSCIGPSATRKSDHVLRLLSQQDAVAYPGIGQEQRFARALLSNDYEQAFRVQKCCVSATCTRRVTAAGDEIFDYVVKVDGNQFCCDSDRSRSEAWTRAIREAMRLIYAHRFGAS</sequence>
<dbReference type="Proteomes" id="UP000077266">
    <property type="component" value="Unassembled WGS sequence"/>
</dbReference>
<evidence type="ECO:0000256" key="1">
    <source>
        <dbReference type="SAM" id="MobiDB-lite"/>
    </source>
</evidence>
<dbReference type="EMBL" id="KV426203">
    <property type="protein sequence ID" value="KZV85001.1"/>
    <property type="molecule type" value="Genomic_DNA"/>
</dbReference>
<evidence type="ECO:0000313" key="2">
    <source>
        <dbReference type="EMBL" id="KZV85001.1"/>
    </source>
</evidence>
<dbReference type="InParanoid" id="A0A165DNT8"/>
<feature type="region of interest" description="Disordered" evidence="1">
    <location>
        <begin position="1"/>
        <end position="32"/>
    </location>
</feature>
<keyword evidence="3" id="KW-1185">Reference proteome</keyword>
<feature type="compositionally biased region" description="Low complexity" evidence="1">
    <location>
        <begin position="22"/>
        <end position="32"/>
    </location>
</feature>
<reference evidence="2 3" key="1">
    <citation type="journal article" date="2016" name="Mol. Biol. Evol.">
        <title>Comparative Genomics of Early-Diverging Mushroom-Forming Fungi Provides Insights into the Origins of Lignocellulose Decay Capabilities.</title>
        <authorList>
            <person name="Nagy L.G."/>
            <person name="Riley R."/>
            <person name="Tritt A."/>
            <person name="Adam C."/>
            <person name="Daum C."/>
            <person name="Floudas D."/>
            <person name="Sun H."/>
            <person name="Yadav J.S."/>
            <person name="Pangilinan J."/>
            <person name="Larsson K.H."/>
            <person name="Matsuura K."/>
            <person name="Barry K."/>
            <person name="Labutti K."/>
            <person name="Kuo R."/>
            <person name="Ohm R.A."/>
            <person name="Bhattacharya S.S."/>
            <person name="Shirouzu T."/>
            <person name="Yoshinaga Y."/>
            <person name="Martin F.M."/>
            <person name="Grigoriev I.V."/>
            <person name="Hibbett D.S."/>
        </authorList>
    </citation>
    <scope>NUCLEOTIDE SEQUENCE [LARGE SCALE GENOMIC DNA]</scope>
    <source>
        <strain evidence="2 3">HHB12029</strain>
    </source>
</reference>
<gene>
    <name evidence="2" type="ORF">EXIGLDRAFT_726582</name>
</gene>
<accession>A0A165DNT8</accession>
<proteinExistence type="predicted"/>
<name>A0A165DNT8_EXIGL</name>
<feature type="region of interest" description="Disordered" evidence="1">
    <location>
        <begin position="67"/>
        <end position="96"/>
    </location>
</feature>